<dbReference type="GO" id="GO:0004065">
    <property type="term" value="F:arylsulfatase activity"/>
    <property type="evidence" value="ECO:0007669"/>
    <property type="project" value="TreeGrafter"/>
</dbReference>
<dbReference type="PANTHER" id="PTHR42693:SF53">
    <property type="entry name" value="ENDO-4-O-SULFATASE"/>
    <property type="match status" value="1"/>
</dbReference>
<comment type="caution">
    <text evidence="6">The sequence shown here is derived from an EMBL/GenBank/DDBJ whole genome shotgun (WGS) entry which is preliminary data.</text>
</comment>
<dbReference type="PATRIC" id="fig|1265738.3.peg.4921"/>
<feature type="domain" description="Sulfatase N-terminal" evidence="5">
    <location>
        <begin position="96"/>
        <end position="451"/>
    </location>
</feature>
<proteinExistence type="inferred from homology"/>
<evidence type="ECO:0000259" key="5">
    <source>
        <dbReference type="Pfam" id="PF00884"/>
    </source>
</evidence>
<dbReference type="PROSITE" id="PS00523">
    <property type="entry name" value="SULFATASE_1"/>
    <property type="match status" value="1"/>
</dbReference>
<comment type="similarity">
    <text evidence="1">Belongs to the sulfatase family.</text>
</comment>
<dbReference type="AlphaFoldDB" id="M5RFC9"/>
<dbReference type="InterPro" id="IPR050738">
    <property type="entry name" value="Sulfatase"/>
</dbReference>
<dbReference type="Gene3D" id="3.30.1120.10">
    <property type="match status" value="1"/>
</dbReference>
<dbReference type="Proteomes" id="UP000011991">
    <property type="component" value="Unassembled WGS sequence"/>
</dbReference>
<evidence type="ECO:0000256" key="2">
    <source>
        <dbReference type="ARBA" id="ARBA00022723"/>
    </source>
</evidence>
<accession>M5RFC9</accession>
<evidence type="ECO:0000313" key="6">
    <source>
        <dbReference type="EMBL" id="EMI18178.1"/>
    </source>
</evidence>
<evidence type="ECO:0000256" key="3">
    <source>
        <dbReference type="ARBA" id="ARBA00022801"/>
    </source>
</evidence>
<dbReference type="SUPFAM" id="SSF53649">
    <property type="entry name" value="Alkaline phosphatase-like"/>
    <property type="match status" value="1"/>
</dbReference>
<keyword evidence="2" id="KW-0479">Metal-binding</keyword>
<dbReference type="Gene3D" id="3.40.720.10">
    <property type="entry name" value="Alkaline Phosphatase, subunit A"/>
    <property type="match status" value="1"/>
</dbReference>
<name>M5RFC9_9BACT</name>
<sequence>MLCASDVFVTYTAIAKRTSRRPSGRRIHAIAKKLPMIRSFCFAPSFPSPQKKSISHAVAGHSDSPLPVRLLLPIVFTIGVLFTGSNFAWASTEAQPNIVFILADDLGYGELGCYGQQKIRTPNIDRLASEGMRFTQHYTGAPVCAPARCVLMTGQNLAHAQIRGNRDSGNGRIFPGQWPITDDAVTIAEVLKEAGYVTGAFGKWGLGPSNTSGSPIKQGFDRYYGYNCQRNAHSYYPPFLDSNEREVQINPYPIPGHDRKPDGEVVAEDYRAKNYAPDLILAEATKFIDKHKNEPFFLYLPFVEPHVAMQPPQQWLDQYPESWDEENGPYRGENGYLPHPRPRAGYAAMISDLDEHVGTILERLEQHGLSENTLVVFTSDNGPTHGGRDPRFHIGGAACTFFNSTGGLRGFKGSCYEGGIRVPCIVKWPGHVKENSVTELPSYFPDWFVTLSAVAKVDLENSDLTSNVMLDGINLLPELNSTSTPTRESPMIWDFHNYGGIVAIRDGNWKAVRRNLLKKNPGDWELYDLDADRSEQHDVATEHPEVVKRLEATYLETRSVEPDFALPIYDKRTRRMAN</sequence>
<dbReference type="InterPro" id="IPR024607">
    <property type="entry name" value="Sulfatase_CS"/>
</dbReference>
<evidence type="ECO:0000256" key="4">
    <source>
        <dbReference type="ARBA" id="ARBA00022837"/>
    </source>
</evidence>
<organism evidence="6 7">
    <name type="scientific">Rhodopirellula maiorica SM1</name>
    <dbReference type="NCBI Taxonomy" id="1265738"/>
    <lineage>
        <taxon>Bacteria</taxon>
        <taxon>Pseudomonadati</taxon>
        <taxon>Planctomycetota</taxon>
        <taxon>Planctomycetia</taxon>
        <taxon>Pirellulales</taxon>
        <taxon>Pirellulaceae</taxon>
        <taxon>Novipirellula</taxon>
    </lineage>
</organism>
<dbReference type="PANTHER" id="PTHR42693">
    <property type="entry name" value="ARYLSULFATASE FAMILY MEMBER"/>
    <property type="match status" value="1"/>
</dbReference>
<evidence type="ECO:0000256" key="1">
    <source>
        <dbReference type="ARBA" id="ARBA00008779"/>
    </source>
</evidence>
<gene>
    <name evidence="6" type="ORF">RMSM_04900</name>
</gene>
<protein>
    <submittedName>
        <fullName evidence="6">Arylsulfatase</fullName>
    </submittedName>
</protein>
<dbReference type="EMBL" id="ANOG01000698">
    <property type="protein sequence ID" value="EMI18178.1"/>
    <property type="molecule type" value="Genomic_DNA"/>
</dbReference>
<reference evidence="6 7" key="1">
    <citation type="journal article" date="2013" name="Mar. Genomics">
        <title>Expression of sulfatases in Rhodopirellula baltica and the diversity of sulfatases in the genus Rhodopirellula.</title>
        <authorList>
            <person name="Wegner C.E."/>
            <person name="Richter-Heitmann T."/>
            <person name="Klindworth A."/>
            <person name="Klockow C."/>
            <person name="Richter M."/>
            <person name="Achstetter T."/>
            <person name="Glockner F.O."/>
            <person name="Harder J."/>
        </authorList>
    </citation>
    <scope>NUCLEOTIDE SEQUENCE [LARGE SCALE GENOMIC DNA]</scope>
    <source>
        <strain evidence="6 7">SM1</strain>
    </source>
</reference>
<evidence type="ECO:0000313" key="7">
    <source>
        <dbReference type="Proteomes" id="UP000011991"/>
    </source>
</evidence>
<keyword evidence="3" id="KW-0378">Hydrolase</keyword>
<dbReference type="CDD" id="cd16145">
    <property type="entry name" value="ARS_like"/>
    <property type="match status" value="1"/>
</dbReference>
<dbReference type="GO" id="GO:0046872">
    <property type="term" value="F:metal ion binding"/>
    <property type="evidence" value="ECO:0007669"/>
    <property type="project" value="UniProtKB-KW"/>
</dbReference>
<keyword evidence="7" id="KW-1185">Reference proteome</keyword>
<keyword evidence="4" id="KW-0106">Calcium</keyword>
<dbReference type="InterPro" id="IPR000917">
    <property type="entry name" value="Sulfatase_N"/>
</dbReference>
<dbReference type="Pfam" id="PF00884">
    <property type="entry name" value="Sulfatase"/>
    <property type="match status" value="1"/>
</dbReference>
<dbReference type="InterPro" id="IPR017850">
    <property type="entry name" value="Alkaline_phosphatase_core_sf"/>
</dbReference>